<evidence type="ECO:0000259" key="2">
    <source>
        <dbReference type="Pfam" id="PF20469"/>
    </source>
</evidence>
<dbReference type="InterPro" id="IPR003959">
    <property type="entry name" value="ATPase_AAA_core"/>
</dbReference>
<dbReference type="Proteomes" id="UP001269402">
    <property type="component" value="Unassembled WGS sequence"/>
</dbReference>
<name>A0AAW8P9L6_9HYPH</name>
<keyword evidence="4" id="KW-1185">Reference proteome</keyword>
<dbReference type="PANTHER" id="PTHR43581:SF4">
    <property type="entry name" value="ATP_GTP PHOSPHATASE"/>
    <property type="match status" value="1"/>
</dbReference>
<dbReference type="Pfam" id="PF13304">
    <property type="entry name" value="AAA_21"/>
    <property type="match status" value="1"/>
</dbReference>
<dbReference type="CDD" id="cd01026">
    <property type="entry name" value="TOPRIM_OLD"/>
    <property type="match status" value="1"/>
</dbReference>
<dbReference type="Pfam" id="PF20469">
    <property type="entry name" value="OLD-like_TOPRIM"/>
    <property type="match status" value="1"/>
</dbReference>
<proteinExistence type="predicted"/>
<dbReference type="EMBL" id="JAVLSH010000019">
    <property type="protein sequence ID" value="MDR9763752.1"/>
    <property type="molecule type" value="Genomic_DNA"/>
</dbReference>
<feature type="domain" description="OLD protein-like TOPRIM" evidence="2">
    <location>
        <begin position="417"/>
        <end position="480"/>
    </location>
</feature>
<dbReference type="GO" id="GO:0016887">
    <property type="term" value="F:ATP hydrolysis activity"/>
    <property type="evidence" value="ECO:0007669"/>
    <property type="project" value="InterPro"/>
</dbReference>
<dbReference type="SUPFAM" id="SSF52540">
    <property type="entry name" value="P-loop containing nucleoside triphosphate hydrolases"/>
    <property type="match status" value="1"/>
</dbReference>
<dbReference type="RefSeq" id="WP_310808703.1">
    <property type="nucleotide sequence ID" value="NZ_JAVLSH010000019.1"/>
</dbReference>
<gene>
    <name evidence="3" type="ORF">RJJ37_29690</name>
</gene>
<protein>
    <submittedName>
        <fullName evidence="3">AAA family ATPase</fullName>
    </submittedName>
</protein>
<dbReference type="InterPro" id="IPR051396">
    <property type="entry name" value="Bact_Antivir_Def_Nuclease"/>
</dbReference>
<dbReference type="InterPro" id="IPR034139">
    <property type="entry name" value="TOPRIM_OLD"/>
</dbReference>
<sequence length="668" mass="74020">MHIETLSIRNFRCFGDEAVQINLAAGTNAFVGNNGAGKTAALEALKRLFSPIAADRQIRRSDVHFGPGEDIHTIKGSEREIVIDAVFGFPGNTTNAQVFTDLFFNGTDKSLKVRVRLECKYSNTNAIDDDLETKFYAVRTLDPVPFGPDDERKTPLRGRPTQYAEVVYIPAHRDSRGVSQTALRNLLQRLERSADWDENTKSKSKGFAEDLQKNLNETPALKLVTQTLEGFWASLHDGHYDGKVELGVIATEFQKLIRDLTLRFMKAPGGGQRQLDELSEGQTSLLYFALSATLHKLISDMQKAAPKKLDGFVVPDFIHPPLTIFALEEPENHLAPFYLPKLISLLDTLNKDGTAQAVVTSHATSILSRIPPRHVRYFRMDSSSLTSRVIALPLPEKETDEDKFVQQVILANPEIYFARLVIVGEGDTERLVIPRIADALGVSLDPSFIAYVSIGGRHAQHLWRLLNGLNIPHITLLDFDLGRTGGGIGRLKNAVSWLTDLGPSYVPTWLDKDKKEVPATVVAVAALPPLTKETYLPWVHWLRRRNIFYSAPVDLDMMMLQAFPEAYQAETPYDQNATAAEITRLEKSVFKKGAGRTEIQAVGLSITNEQLHAYDELFKSSSKPGSHLLAFTKLTPETIQAGCPEPLTAVVTQAKEIMAAKAKSGDGV</sequence>
<accession>A0AAW8P9L6</accession>
<dbReference type="AlphaFoldDB" id="A0AAW8P9L6"/>
<evidence type="ECO:0000313" key="4">
    <source>
        <dbReference type="Proteomes" id="UP001269402"/>
    </source>
</evidence>
<evidence type="ECO:0000313" key="3">
    <source>
        <dbReference type="EMBL" id="MDR9763752.1"/>
    </source>
</evidence>
<evidence type="ECO:0000259" key="1">
    <source>
        <dbReference type="Pfam" id="PF13304"/>
    </source>
</evidence>
<dbReference type="InterPro" id="IPR027417">
    <property type="entry name" value="P-loop_NTPase"/>
</dbReference>
<reference evidence="4" key="1">
    <citation type="submission" date="2023-07" db="EMBL/GenBank/DDBJ databases">
        <title>Genomic characterization of faba bean (Vicia faba) microsymbionts in Mexican soils.</title>
        <authorList>
            <person name="Rivera Orduna F.N."/>
            <person name="Guevara-Luna J."/>
            <person name="Yan J."/>
            <person name="Arroyo-Herrera I."/>
            <person name="Li Y."/>
            <person name="Vasquez-Murrieta M.S."/>
            <person name="Wang E.T."/>
        </authorList>
    </citation>
    <scope>NUCLEOTIDE SEQUENCE [LARGE SCALE GENOMIC DNA]</scope>
    <source>
        <strain evidence="4">CH6</strain>
    </source>
</reference>
<dbReference type="Gene3D" id="3.40.50.300">
    <property type="entry name" value="P-loop containing nucleotide triphosphate hydrolases"/>
    <property type="match status" value="1"/>
</dbReference>
<feature type="domain" description="ATPase AAA-type core" evidence="1">
    <location>
        <begin position="28"/>
        <end position="367"/>
    </location>
</feature>
<organism evidence="3 4">
    <name type="scientific">Rhizobium redzepovicii</name>
    <dbReference type="NCBI Taxonomy" id="2867518"/>
    <lineage>
        <taxon>Bacteria</taxon>
        <taxon>Pseudomonadati</taxon>
        <taxon>Pseudomonadota</taxon>
        <taxon>Alphaproteobacteria</taxon>
        <taxon>Hyphomicrobiales</taxon>
        <taxon>Rhizobiaceae</taxon>
        <taxon>Rhizobium/Agrobacterium group</taxon>
        <taxon>Rhizobium</taxon>
    </lineage>
</organism>
<dbReference type="PANTHER" id="PTHR43581">
    <property type="entry name" value="ATP/GTP PHOSPHATASE"/>
    <property type="match status" value="1"/>
</dbReference>
<comment type="caution">
    <text evidence="3">The sequence shown here is derived from an EMBL/GenBank/DDBJ whole genome shotgun (WGS) entry which is preliminary data.</text>
</comment>
<dbReference type="GO" id="GO:0005524">
    <property type="term" value="F:ATP binding"/>
    <property type="evidence" value="ECO:0007669"/>
    <property type="project" value="InterPro"/>
</dbReference>